<evidence type="ECO:0000259" key="8">
    <source>
        <dbReference type="Pfam" id="PF07282"/>
    </source>
</evidence>
<dbReference type="Pfam" id="PF01385">
    <property type="entry name" value="OrfB_IS605"/>
    <property type="match status" value="1"/>
</dbReference>
<evidence type="ECO:0000313" key="11">
    <source>
        <dbReference type="Proteomes" id="UP000886786"/>
    </source>
</evidence>
<keyword evidence="6" id="KW-0233">DNA recombination</keyword>
<accession>A0A9D0ZSG2</accession>
<comment type="similarity">
    <text evidence="1">In the C-terminal section; belongs to the transposase 35 family.</text>
</comment>
<dbReference type="Proteomes" id="UP000886786">
    <property type="component" value="Unassembled WGS sequence"/>
</dbReference>
<name>A0A9D0ZSG2_9FIRM</name>
<comment type="caution">
    <text evidence="10">The sequence shown here is derived from an EMBL/GenBank/DDBJ whole genome shotgun (WGS) entry which is preliminary data.</text>
</comment>
<reference evidence="10" key="2">
    <citation type="journal article" date="2021" name="PeerJ">
        <title>Extensive microbial diversity within the chicken gut microbiome revealed by metagenomics and culture.</title>
        <authorList>
            <person name="Gilroy R."/>
            <person name="Ravi A."/>
            <person name="Getino M."/>
            <person name="Pursley I."/>
            <person name="Horton D.L."/>
            <person name="Alikhan N.F."/>
            <person name="Baker D."/>
            <person name="Gharbi K."/>
            <person name="Hall N."/>
            <person name="Watson M."/>
            <person name="Adriaenssens E.M."/>
            <person name="Foster-Nyarko E."/>
            <person name="Jarju S."/>
            <person name="Secka A."/>
            <person name="Antonio M."/>
            <person name="Oren A."/>
            <person name="Chaudhuri R.R."/>
            <person name="La Ragione R."/>
            <person name="Hildebrand F."/>
            <person name="Pallen M.J."/>
        </authorList>
    </citation>
    <scope>NUCLEOTIDE SEQUENCE</scope>
    <source>
        <strain evidence="10">CHK147-3167</strain>
    </source>
</reference>
<evidence type="ECO:0000259" key="9">
    <source>
        <dbReference type="Pfam" id="PF12323"/>
    </source>
</evidence>
<evidence type="ECO:0000256" key="5">
    <source>
        <dbReference type="ARBA" id="ARBA00023125"/>
    </source>
</evidence>
<evidence type="ECO:0000256" key="4">
    <source>
        <dbReference type="ARBA" id="ARBA00022833"/>
    </source>
</evidence>
<dbReference type="Pfam" id="PF07282">
    <property type="entry name" value="Cas12f1-like_TNB"/>
    <property type="match status" value="1"/>
</dbReference>
<feature type="domain" description="Transposase putative helix-turn-helix" evidence="9">
    <location>
        <begin position="1"/>
        <end position="48"/>
    </location>
</feature>
<proteinExistence type="inferred from homology"/>
<evidence type="ECO:0000256" key="1">
    <source>
        <dbReference type="ARBA" id="ARBA00008761"/>
    </source>
</evidence>
<evidence type="ECO:0000259" key="7">
    <source>
        <dbReference type="Pfam" id="PF01385"/>
    </source>
</evidence>
<dbReference type="GO" id="GO:0032196">
    <property type="term" value="P:transposition"/>
    <property type="evidence" value="ECO:0007669"/>
    <property type="project" value="UniProtKB-KW"/>
</dbReference>
<dbReference type="InterPro" id="IPR021027">
    <property type="entry name" value="Transposase_put_HTH"/>
</dbReference>
<sequence>MEILKGYVFRMYPNEKQEELINKIIGCSRFIYNHFLDDKIKEYKETGKSKSAYDQIKLIPSLSKEYPFLKEVDSCALRNSLLNLDNAYKNFFDGSGYPKFKAKGVHESYKTNNIKSSYKGNNYNSIKLDLKNKIITLPKLKEVKIRGYRNKKVIPGEVKSAVIKKDAGKYYVSVLIEEELIRPSFIPTSIIGIDLGIKDLIVTSYNEKIENKIKLNTKRMMGLQRGLARCKKGSKNRYKMKLKIQRLYQKIRNARKHMIHDITNKLINENDIIVTEDLDVKRMQKNHYIAKGLNENPISEIIRVLKYKANWNNKRLIQIDRYYPSSQICSVCNYQNREVKDLSIRKWECPECHTEHSRDYNAAVNIMFKGLEKHMLYLEQSI</sequence>
<feature type="domain" description="Probable transposase IS891/IS1136/IS1341" evidence="7">
    <location>
        <begin position="176"/>
        <end position="286"/>
    </location>
</feature>
<dbReference type="InterPro" id="IPR010095">
    <property type="entry name" value="Cas12f1-like_TNB"/>
</dbReference>
<organism evidence="10 11">
    <name type="scientific">Candidatus Coprosoma intestinipullorum</name>
    <dbReference type="NCBI Taxonomy" id="2840752"/>
    <lineage>
        <taxon>Bacteria</taxon>
        <taxon>Bacillati</taxon>
        <taxon>Bacillota</taxon>
        <taxon>Bacillota incertae sedis</taxon>
        <taxon>Candidatus Coprosoma</taxon>
    </lineage>
</organism>
<dbReference type="GO" id="GO:0006310">
    <property type="term" value="P:DNA recombination"/>
    <property type="evidence" value="ECO:0007669"/>
    <property type="project" value="UniProtKB-KW"/>
</dbReference>
<dbReference type="GO" id="GO:0003677">
    <property type="term" value="F:DNA binding"/>
    <property type="evidence" value="ECO:0007669"/>
    <property type="project" value="UniProtKB-KW"/>
</dbReference>
<feature type="domain" description="Cas12f1-like TNB" evidence="8">
    <location>
        <begin position="300"/>
        <end position="366"/>
    </location>
</feature>
<dbReference type="AlphaFoldDB" id="A0A9D0ZSG2"/>
<keyword evidence="3" id="KW-0479">Metal-binding</keyword>
<evidence type="ECO:0000256" key="6">
    <source>
        <dbReference type="ARBA" id="ARBA00023172"/>
    </source>
</evidence>
<dbReference type="InterPro" id="IPR001959">
    <property type="entry name" value="Transposase"/>
</dbReference>
<dbReference type="GO" id="GO:0046872">
    <property type="term" value="F:metal ion binding"/>
    <property type="evidence" value="ECO:0007669"/>
    <property type="project" value="UniProtKB-KW"/>
</dbReference>
<protein>
    <submittedName>
        <fullName evidence="10">Transposase</fullName>
    </submittedName>
</protein>
<dbReference type="Pfam" id="PF12323">
    <property type="entry name" value="HTH_OrfB_IS605"/>
    <property type="match status" value="1"/>
</dbReference>
<gene>
    <name evidence="10" type="ORF">IAB27_07070</name>
</gene>
<dbReference type="EMBL" id="DVFV01000123">
    <property type="protein sequence ID" value="HIQ91363.1"/>
    <property type="molecule type" value="Genomic_DNA"/>
</dbReference>
<evidence type="ECO:0000313" key="10">
    <source>
        <dbReference type="EMBL" id="HIQ91363.1"/>
    </source>
</evidence>
<dbReference type="NCBIfam" id="NF040570">
    <property type="entry name" value="guided_TnpB"/>
    <property type="match status" value="1"/>
</dbReference>
<keyword evidence="5" id="KW-0238">DNA-binding</keyword>
<reference evidence="10" key="1">
    <citation type="submission" date="2020-10" db="EMBL/GenBank/DDBJ databases">
        <authorList>
            <person name="Gilroy R."/>
        </authorList>
    </citation>
    <scope>NUCLEOTIDE SEQUENCE</scope>
    <source>
        <strain evidence="10">CHK147-3167</strain>
    </source>
</reference>
<keyword evidence="2" id="KW-0815">Transposition</keyword>
<keyword evidence="4" id="KW-0862">Zinc</keyword>
<evidence type="ECO:0000256" key="2">
    <source>
        <dbReference type="ARBA" id="ARBA00022578"/>
    </source>
</evidence>
<evidence type="ECO:0000256" key="3">
    <source>
        <dbReference type="ARBA" id="ARBA00022723"/>
    </source>
</evidence>